<organism evidence="2 3">
    <name type="scientific">Dryococelus australis</name>
    <dbReference type="NCBI Taxonomy" id="614101"/>
    <lineage>
        <taxon>Eukaryota</taxon>
        <taxon>Metazoa</taxon>
        <taxon>Ecdysozoa</taxon>
        <taxon>Arthropoda</taxon>
        <taxon>Hexapoda</taxon>
        <taxon>Insecta</taxon>
        <taxon>Pterygota</taxon>
        <taxon>Neoptera</taxon>
        <taxon>Polyneoptera</taxon>
        <taxon>Phasmatodea</taxon>
        <taxon>Verophasmatodea</taxon>
        <taxon>Anareolatae</taxon>
        <taxon>Phasmatidae</taxon>
        <taxon>Eurycanthinae</taxon>
        <taxon>Dryococelus</taxon>
    </lineage>
</organism>
<evidence type="ECO:0000313" key="3">
    <source>
        <dbReference type="Proteomes" id="UP001159363"/>
    </source>
</evidence>
<reference evidence="2 3" key="1">
    <citation type="submission" date="2023-02" db="EMBL/GenBank/DDBJ databases">
        <title>LHISI_Scaffold_Assembly.</title>
        <authorList>
            <person name="Stuart O.P."/>
            <person name="Cleave R."/>
            <person name="Magrath M.J.L."/>
            <person name="Mikheyev A.S."/>
        </authorList>
    </citation>
    <scope>NUCLEOTIDE SEQUENCE [LARGE SCALE GENOMIC DNA]</scope>
    <source>
        <strain evidence="2">Daus_M_001</strain>
        <tissue evidence="2">Leg muscle</tissue>
    </source>
</reference>
<feature type="region of interest" description="Disordered" evidence="1">
    <location>
        <begin position="300"/>
        <end position="325"/>
    </location>
</feature>
<name>A0ABQ9IB95_9NEOP</name>
<evidence type="ECO:0000313" key="2">
    <source>
        <dbReference type="EMBL" id="KAJ8893943.1"/>
    </source>
</evidence>
<feature type="region of interest" description="Disordered" evidence="1">
    <location>
        <begin position="39"/>
        <end position="58"/>
    </location>
</feature>
<comment type="caution">
    <text evidence="2">The sequence shown here is derived from an EMBL/GenBank/DDBJ whole genome shotgun (WGS) entry which is preliminary data.</text>
</comment>
<gene>
    <name evidence="2" type="ORF">PR048_006544</name>
</gene>
<dbReference type="EMBL" id="JARBHB010000002">
    <property type="protein sequence ID" value="KAJ8893943.1"/>
    <property type="molecule type" value="Genomic_DNA"/>
</dbReference>
<sequence length="760" mass="83595">MQVAIQWSSKSKIGVEIFVLLLKSGYWETMRVNIGDYGAASESKSGVKGDPQENSPTRSIKSFLTAGTPISSRIPESTDELLYNRDHSAADRRRRSMPAHPRAATTCFVSAKQARVAGGEGGGGRQILDRGARARSCVRGPWPVITATSTATSNNTHAPYSTAARETDHERLGAWFVQCPKHTHQHSRVSVERRPWALAFDDAERRVRITLQSRSRLVLLPTRYVIFLVSPRLQEGKGGEGRGYLAVAYRKQARGISDSGQGDQRLQARQETGIKIWAALNSVVLRADEGVEVSVERRRNEGAGGNGIFPRRPADPRHRPARFPNAKLRCNPAGDRARIALVGGEQANLSVTAASRAARQYHLTKHDKLETAVAEGYVGASTSFRGVSKFPEVSYTKQRTVERNEHTEAVFPYLRNAKYAQRSSSDRFSQAHLRTSYVTLLPANFTHKLHEASGTNASCADITICQERVDLEVSIGGDQGARMLVASVQGTELGRRQFHSRGSHASSCAIRGRIYRCTPCRRAAWLKDYCTSEAYKSGSARSDRDMCINSPIASTRKALNWRAVLLSITAETTQDKISGKEGESLQFRPLHAERGSYRRQSSSLAPTFPTEFYCALCVPPPSPYNQPPFATRIPPPALNTTPKYYVHHFPSPPTHQGLHAASTHITRLTIQRLLSPAKHSTSQCGPPTSYFPSVAPGTDNKSTAIPHDETGVASVRRETVTWPWKPALLASTCLSENTRTGSSITSPVTMRTSCEDEGRL</sequence>
<feature type="region of interest" description="Disordered" evidence="1">
    <location>
        <begin position="738"/>
        <end position="760"/>
    </location>
</feature>
<proteinExistence type="predicted"/>
<keyword evidence="3" id="KW-1185">Reference proteome</keyword>
<feature type="compositionally biased region" description="Polar residues" evidence="1">
    <location>
        <begin position="738"/>
        <end position="752"/>
    </location>
</feature>
<protein>
    <submittedName>
        <fullName evidence="2">Uncharacterized protein</fullName>
    </submittedName>
</protein>
<accession>A0ABQ9IB95</accession>
<dbReference type="Proteomes" id="UP001159363">
    <property type="component" value="Chromosome 2"/>
</dbReference>
<evidence type="ECO:0000256" key="1">
    <source>
        <dbReference type="SAM" id="MobiDB-lite"/>
    </source>
</evidence>